<dbReference type="SUPFAM" id="SSF48264">
    <property type="entry name" value="Cytochrome P450"/>
    <property type="match status" value="1"/>
</dbReference>
<evidence type="ECO:0000256" key="10">
    <source>
        <dbReference type="ARBA" id="ARBA00023136"/>
    </source>
</evidence>
<evidence type="ECO:0000256" key="9">
    <source>
        <dbReference type="ARBA" id="ARBA00023033"/>
    </source>
</evidence>
<reference evidence="11" key="1">
    <citation type="submission" date="2020-06" db="EMBL/GenBank/DDBJ databases">
        <authorList>
            <person name="Li T."/>
            <person name="Hu X."/>
            <person name="Zhang T."/>
            <person name="Song X."/>
            <person name="Zhang H."/>
            <person name="Dai N."/>
            <person name="Sheng W."/>
            <person name="Hou X."/>
            <person name="Wei L."/>
        </authorList>
    </citation>
    <scope>NUCLEOTIDE SEQUENCE</scope>
    <source>
        <strain evidence="11">G02</strain>
        <tissue evidence="11">Leaf</tissue>
    </source>
</reference>
<evidence type="ECO:0000256" key="7">
    <source>
        <dbReference type="ARBA" id="ARBA00023002"/>
    </source>
</evidence>
<sequence length="95" mass="10475">MAIARNQLQTITGQRGIGRRIRDCQAAVVKETFRLHLTGLLLLPHNADSDTEINDLRGQNFELIPFGSGRRMCPGLPSGCRILHVVVATLIHSFA</sequence>
<keyword evidence="6" id="KW-1133">Transmembrane helix</keyword>
<dbReference type="AlphaFoldDB" id="A0AAW2QEY0"/>
<gene>
    <name evidence="11" type="ORF">Sradi_3513500</name>
</gene>
<name>A0AAW2QEY0_SESRA</name>
<keyword evidence="7" id="KW-0560">Oxidoreductase</keyword>
<keyword evidence="5" id="KW-0479">Metal-binding</keyword>
<dbReference type="GO" id="GO:0004497">
    <property type="term" value="F:monooxygenase activity"/>
    <property type="evidence" value="ECO:0007669"/>
    <property type="project" value="UniProtKB-KW"/>
</dbReference>
<comment type="caution">
    <text evidence="11">The sequence shown here is derived from an EMBL/GenBank/DDBJ whole genome shotgun (WGS) entry which is preliminary data.</text>
</comment>
<dbReference type="GO" id="GO:0016705">
    <property type="term" value="F:oxidoreductase activity, acting on paired donors, with incorporation or reduction of molecular oxygen"/>
    <property type="evidence" value="ECO:0007669"/>
    <property type="project" value="InterPro"/>
</dbReference>
<keyword evidence="3" id="KW-0349">Heme</keyword>
<dbReference type="InterPro" id="IPR036396">
    <property type="entry name" value="Cyt_P450_sf"/>
</dbReference>
<dbReference type="GO" id="GO:0016020">
    <property type="term" value="C:membrane"/>
    <property type="evidence" value="ECO:0007669"/>
    <property type="project" value="UniProtKB-SubCell"/>
</dbReference>
<dbReference type="InterPro" id="IPR017972">
    <property type="entry name" value="Cyt_P450_CS"/>
</dbReference>
<dbReference type="InterPro" id="IPR002401">
    <property type="entry name" value="Cyt_P450_E_grp-I"/>
</dbReference>
<dbReference type="Gene3D" id="1.10.630.10">
    <property type="entry name" value="Cytochrome P450"/>
    <property type="match status" value="1"/>
</dbReference>
<evidence type="ECO:0000256" key="5">
    <source>
        <dbReference type="ARBA" id="ARBA00022723"/>
    </source>
</evidence>
<comment type="similarity">
    <text evidence="2">Belongs to the cytochrome P450 family.</text>
</comment>
<dbReference type="PROSITE" id="PS00086">
    <property type="entry name" value="CYTOCHROME_P450"/>
    <property type="match status" value="1"/>
</dbReference>
<accession>A0AAW2QEY0</accession>
<protein>
    <submittedName>
        <fullName evidence="11">Ferruginol synthase</fullName>
    </submittedName>
</protein>
<evidence type="ECO:0000256" key="6">
    <source>
        <dbReference type="ARBA" id="ARBA00022989"/>
    </source>
</evidence>
<evidence type="ECO:0000256" key="1">
    <source>
        <dbReference type="ARBA" id="ARBA00004370"/>
    </source>
</evidence>
<keyword evidence="9" id="KW-0503">Monooxygenase</keyword>
<dbReference type="PANTHER" id="PTHR47950:SF4">
    <property type="entry name" value="GERANIOL 8-HYDROXYLASE-LIKE"/>
    <property type="match status" value="1"/>
</dbReference>
<dbReference type="EMBL" id="JACGWJ010000015">
    <property type="protein sequence ID" value="KAL0366234.1"/>
    <property type="molecule type" value="Genomic_DNA"/>
</dbReference>
<organism evidence="11">
    <name type="scientific">Sesamum radiatum</name>
    <name type="common">Black benniseed</name>
    <dbReference type="NCBI Taxonomy" id="300843"/>
    <lineage>
        <taxon>Eukaryota</taxon>
        <taxon>Viridiplantae</taxon>
        <taxon>Streptophyta</taxon>
        <taxon>Embryophyta</taxon>
        <taxon>Tracheophyta</taxon>
        <taxon>Spermatophyta</taxon>
        <taxon>Magnoliopsida</taxon>
        <taxon>eudicotyledons</taxon>
        <taxon>Gunneridae</taxon>
        <taxon>Pentapetalae</taxon>
        <taxon>asterids</taxon>
        <taxon>lamiids</taxon>
        <taxon>Lamiales</taxon>
        <taxon>Pedaliaceae</taxon>
        <taxon>Sesamum</taxon>
    </lineage>
</organism>
<evidence type="ECO:0000313" key="11">
    <source>
        <dbReference type="EMBL" id="KAL0366234.1"/>
    </source>
</evidence>
<keyword evidence="4" id="KW-0812">Transmembrane</keyword>
<reference evidence="11" key="2">
    <citation type="journal article" date="2024" name="Plant">
        <title>Genomic evolution and insights into agronomic trait innovations of Sesamum species.</title>
        <authorList>
            <person name="Miao H."/>
            <person name="Wang L."/>
            <person name="Qu L."/>
            <person name="Liu H."/>
            <person name="Sun Y."/>
            <person name="Le M."/>
            <person name="Wang Q."/>
            <person name="Wei S."/>
            <person name="Zheng Y."/>
            <person name="Lin W."/>
            <person name="Duan Y."/>
            <person name="Cao H."/>
            <person name="Xiong S."/>
            <person name="Wang X."/>
            <person name="Wei L."/>
            <person name="Li C."/>
            <person name="Ma Q."/>
            <person name="Ju M."/>
            <person name="Zhao R."/>
            <person name="Li G."/>
            <person name="Mu C."/>
            <person name="Tian Q."/>
            <person name="Mei H."/>
            <person name="Zhang T."/>
            <person name="Gao T."/>
            <person name="Zhang H."/>
        </authorList>
    </citation>
    <scope>NUCLEOTIDE SEQUENCE</scope>
    <source>
        <strain evidence="11">G02</strain>
    </source>
</reference>
<evidence type="ECO:0000256" key="4">
    <source>
        <dbReference type="ARBA" id="ARBA00022692"/>
    </source>
</evidence>
<evidence type="ECO:0000256" key="8">
    <source>
        <dbReference type="ARBA" id="ARBA00023004"/>
    </source>
</evidence>
<dbReference type="PANTHER" id="PTHR47950">
    <property type="entry name" value="CYTOCHROME P450, FAMILY 76, SUBFAMILY C, POLYPEPTIDE 5-RELATED"/>
    <property type="match status" value="1"/>
</dbReference>
<evidence type="ECO:0000256" key="3">
    <source>
        <dbReference type="ARBA" id="ARBA00022617"/>
    </source>
</evidence>
<proteinExistence type="inferred from homology"/>
<dbReference type="PRINTS" id="PR00463">
    <property type="entry name" value="EP450I"/>
</dbReference>
<keyword evidence="10" id="KW-0472">Membrane</keyword>
<keyword evidence="8" id="KW-0408">Iron</keyword>
<dbReference type="GO" id="GO:0020037">
    <property type="term" value="F:heme binding"/>
    <property type="evidence" value="ECO:0007669"/>
    <property type="project" value="InterPro"/>
</dbReference>
<dbReference type="GO" id="GO:0005506">
    <property type="term" value="F:iron ion binding"/>
    <property type="evidence" value="ECO:0007669"/>
    <property type="project" value="InterPro"/>
</dbReference>
<comment type="subcellular location">
    <subcellularLocation>
        <location evidence="1">Membrane</location>
    </subcellularLocation>
</comment>
<evidence type="ECO:0000256" key="2">
    <source>
        <dbReference type="ARBA" id="ARBA00010617"/>
    </source>
</evidence>